<gene>
    <name evidence="1" type="ORF">H8E19_16695</name>
</gene>
<proteinExistence type="predicted"/>
<protein>
    <submittedName>
        <fullName evidence="1">Uncharacterized protein</fullName>
    </submittedName>
</protein>
<accession>A0A8J6N368</accession>
<organism evidence="1 2">
    <name type="scientific">Candidatus Desulfacyla euxinica</name>
    <dbReference type="NCBI Taxonomy" id="2841693"/>
    <lineage>
        <taxon>Bacteria</taxon>
        <taxon>Deltaproteobacteria</taxon>
        <taxon>Candidatus Desulfacyla</taxon>
    </lineage>
</organism>
<name>A0A8J6N368_9DELT</name>
<sequence>MTSKHSGMIHALEFGCQAPLKFYEHCASCARLEDDCPDLDLGREVLRGKKRIVYDGEPLAEDSISATAFKCLAPLNYFEKSRKTCAHEGRCREEGLLLALLSGKKELVYAQKEAIKFPRITPRPEEAETREEMIQEAAG</sequence>
<reference evidence="1 2" key="1">
    <citation type="submission" date="2020-08" db="EMBL/GenBank/DDBJ databases">
        <title>Bridging the membrane lipid divide: bacteria of the FCB group superphylum have the potential to synthesize archaeal ether lipids.</title>
        <authorList>
            <person name="Villanueva L."/>
            <person name="Von Meijenfeldt F.A.B."/>
            <person name="Westbye A.B."/>
            <person name="Yadav S."/>
            <person name="Hopmans E.C."/>
            <person name="Dutilh B.E."/>
            <person name="Sinninghe Damste J.S."/>
        </authorList>
    </citation>
    <scope>NUCLEOTIDE SEQUENCE [LARGE SCALE GENOMIC DNA]</scope>
    <source>
        <strain evidence="1">NIOZ-UU27</strain>
    </source>
</reference>
<evidence type="ECO:0000313" key="1">
    <source>
        <dbReference type="EMBL" id="MBC8179044.1"/>
    </source>
</evidence>
<dbReference type="Proteomes" id="UP000650524">
    <property type="component" value="Unassembled WGS sequence"/>
</dbReference>
<dbReference type="AlphaFoldDB" id="A0A8J6N368"/>
<dbReference type="EMBL" id="JACNJD010000339">
    <property type="protein sequence ID" value="MBC8179044.1"/>
    <property type="molecule type" value="Genomic_DNA"/>
</dbReference>
<comment type="caution">
    <text evidence="1">The sequence shown here is derived from an EMBL/GenBank/DDBJ whole genome shotgun (WGS) entry which is preliminary data.</text>
</comment>
<evidence type="ECO:0000313" key="2">
    <source>
        <dbReference type="Proteomes" id="UP000650524"/>
    </source>
</evidence>